<reference evidence="1 2" key="1">
    <citation type="journal article" date="2019" name="Commun. Biol.">
        <title>The bagworm genome reveals a unique fibroin gene that provides high tensile strength.</title>
        <authorList>
            <person name="Kono N."/>
            <person name="Nakamura H."/>
            <person name="Ohtoshi R."/>
            <person name="Tomita M."/>
            <person name="Numata K."/>
            <person name="Arakawa K."/>
        </authorList>
    </citation>
    <scope>NUCLEOTIDE SEQUENCE [LARGE SCALE GENOMIC DNA]</scope>
</reference>
<sequence>MLAEQQALTTWDKPPTRKGRTTLIKSFNLEKMNLKLCQAVCLTAEIKMQLENRELQLARETRTVAILSVFYTGYP</sequence>
<gene>
    <name evidence="1" type="ORF">EVAR_48870_1</name>
</gene>
<dbReference type="AlphaFoldDB" id="A0A4C1Y8Z6"/>
<name>A0A4C1Y8Z6_EUMVA</name>
<protein>
    <submittedName>
        <fullName evidence="1">Uncharacterized protein</fullName>
    </submittedName>
</protein>
<accession>A0A4C1Y8Z6</accession>
<keyword evidence="2" id="KW-1185">Reference proteome</keyword>
<evidence type="ECO:0000313" key="2">
    <source>
        <dbReference type="Proteomes" id="UP000299102"/>
    </source>
</evidence>
<dbReference type="Proteomes" id="UP000299102">
    <property type="component" value="Unassembled WGS sequence"/>
</dbReference>
<dbReference type="EMBL" id="BGZK01001090">
    <property type="protein sequence ID" value="GBP70905.1"/>
    <property type="molecule type" value="Genomic_DNA"/>
</dbReference>
<proteinExistence type="predicted"/>
<evidence type="ECO:0000313" key="1">
    <source>
        <dbReference type="EMBL" id="GBP70905.1"/>
    </source>
</evidence>
<organism evidence="1 2">
    <name type="scientific">Eumeta variegata</name>
    <name type="common">Bagworm moth</name>
    <name type="synonym">Eumeta japonica</name>
    <dbReference type="NCBI Taxonomy" id="151549"/>
    <lineage>
        <taxon>Eukaryota</taxon>
        <taxon>Metazoa</taxon>
        <taxon>Ecdysozoa</taxon>
        <taxon>Arthropoda</taxon>
        <taxon>Hexapoda</taxon>
        <taxon>Insecta</taxon>
        <taxon>Pterygota</taxon>
        <taxon>Neoptera</taxon>
        <taxon>Endopterygota</taxon>
        <taxon>Lepidoptera</taxon>
        <taxon>Glossata</taxon>
        <taxon>Ditrysia</taxon>
        <taxon>Tineoidea</taxon>
        <taxon>Psychidae</taxon>
        <taxon>Oiketicinae</taxon>
        <taxon>Eumeta</taxon>
    </lineage>
</organism>
<comment type="caution">
    <text evidence="1">The sequence shown here is derived from an EMBL/GenBank/DDBJ whole genome shotgun (WGS) entry which is preliminary data.</text>
</comment>